<organism evidence="3 4">
    <name type="scientific">Lyophyllum shimeji</name>
    <name type="common">Hon-shimeji</name>
    <name type="synonym">Tricholoma shimeji</name>
    <dbReference type="NCBI Taxonomy" id="47721"/>
    <lineage>
        <taxon>Eukaryota</taxon>
        <taxon>Fungi</taxon>
        <taxon>Dikarya</taxon>
        <taxon>Basidiomycota</taxon>
        <taxon>Agaricomycotina</taxon>
        <taxon>Agaricomycetes</taxon>
        <taxon>Agaricomycetidae</taxon>
        <taxon>Agaricales</taxon>
        <taxon>Tricholomatineae</taxon>
        <taxon>Lyophyllaceae</taxon>
        <taxon>Lyophyllum</taxon>
    </lineage>
</organism>
<feature type="compositionally biased region" description="Basic and acidic residues" evidence="2">
    <location>
        <begin position="860"/>
        <end position="869"/>
    </location>
</feature>
<feature type="compositionally biased region" description="Basic and acidic residues" evidence="2">
    <location>
        <begin position="622"/>
        <end position="632"/>
    </location>
</feature>
<feature type="compositionally biased region" description="Basic and acidic residues" evidence="2">
    <location>
        <begin position="555"/>
        <end position="575"/>
    </location>
</feature>
<feature type="compositionally biased region" description="Polar residues" evidence="2">
    <location>
        <begin position="1035"/>
        <end position="1053"/>
    </location>
</feature>
<feature type="compositionally biased region" description="Acidic residues" evidence="2">
    <location>
        <begin position="817"/>
        <end position="830"/>
    </location>
</feature>
<proteinExistence type="predicted"/>
<feature type="region of interest" description="Disordered" evidence="2">
    <location>
        <begin position="264"/>
        <end position="372"/>
    </location>
</feature>
<reference evidence="3" key="1">
    <citation type="submission" date="2022-07" db="EMBL/GenBank/DDBJ databases">
        <title>The genome of Lyophyllum shimeji provides insight into the initial evolution of ectomycorrhizal fungal genome.</title>
        <authorList>
            <person name="Kobayashi Y."/>
            <person name="Shibata T."/>
            <person name="Hirakawa H."/>
            <person name="Shigenobu S."/>
            <person name="Nishiyama T."/>
            <person name="Yamada A."/>
            <person name="Hasebe M."/>
            <person name="Kawaguchi M."/>
        </authorList>
    </citation>
    <scope>NUCLEOTIDE SEQUENCE</scope>
    <source>
        <strain evidence="3">AT787</strain>
    </source>
</reference>
<feature type="region of interest" description="Disordered" evidence="2">
    <location>
        <begin position="1"/>
        <end position="24"/>
    </location>
</feature>
<feature type="compositionally biased region" description="Basic and acidic residues" evidence="2">
    <location>
        <begin position="953"/>
        <end position="970"/>
    </location>
</feature>
<feature type="compositionally biased region" description="Low complexity" evidence="2">
    <location>
        <begin position="1022"/>
        <end position="1031"/>
    </location>
</feature>
<protein>
    <submittedName>
        <fullName evidence="3">Uncharacterized protein</fullName>
    </submittedName>
</protein>
<feature type="compositionally biased region" description="Polar residues" evidence="2">
    <location>
        <begin position="880"/>
        <end position="889"/>
    </location>
</feature>
<feature type="compositionally biased region" description="Basic residues" evidence="2">
    <location>
        <begin position="707"/>
        <end position="719"/>
    </location>
</feature>
<dbReference type="Proteomes" id="UP001063166">
    <property type="component" value="Unassembled WGS sequence"/>
</dbReference>
<gene>
    <name evidence="3" type="ORF">LshimejAT787_0111890</name>
</gene>
<feature type="coiled-coil region" evidence="1">
    <location>
        <begin position="150"/>
        <end position="177"/>
    </location>
</feature>
<keyword evidence="4" id="KW-1185">Reference proteome</keyword>
<comment type="caution">
    <text evidence="3">The sequence shown here is derived from an EMBL/GenBank/DDBJ whole genome shotgun (WGS) entry which is preliminary data.</text>
</comment>
<feature type="compositionally biased region" description="Polar residues" evidence="2">
    <location>
        <begin position="267"/>
        <end position="276"/>
    </location>
</feature>
<evidence type="ECO:0000256" key="2">
    <source>
        <dbReference type="SAM" id="MobiDB-lite"/>
    </source>
</evidence>
<feature type="compositionally biased region" description="Polar residues" evidence="2">
    <location>
        <begin position="531"/>
        <end position="547"/>
    </location>
</feature>
<feature type="compositionally biased region" description="Pro residues" evidence="2">
    <location>
        <begin position="735"/>
        <end position="746"/>
    </location>
</feature>
<feature type="region of interest" description="Disordered" evidence="2">
    <location>
        <begin position="405"/>
        <end position="632"/>
    </location>
</feature>
<feature type="compositionally biased region" description="Basic and acidic residues" evidence="2">
    <location>
        <begin position="405"/>
        <end position="428"/>
    </location>
</feature>
<evidence type="ECO:0000256" key="1">
    <source>
        <dbReference type="SAM" id="Coils"/>
    </source>
</evidence>
<feature type="compositionally biased region" description="Acidic residues" evidence="2">
    <location>
        <begin position="919"/>
        <end position="935"/>
    </location>
</feature>
<accession>A0A9P3PE65</accession>
<feature type="region of interest" description="Disordered" evidence="2">
    <location>
        <begin position="192"/>
        <end position="221"/>
    </location>
</feature>
<evidence type="ECO:0000313" key="3">
    <source>
        <dbReference type="EMBL" id="GLB34305.1"/>
    </source>
</evidence>
<dbReference type="OrthoDB" id="2143914at2759"/>
<feature type="compositionally biased region" description="Gly residues" evidence="2">
    <location>
        <begin position="754"/>
        <end position="763"/>
    </location>
</feature>
<name>A0A9P3PE65_LYOSH</name>
<feature type="compositionally biased region" description="Acidic residues" evidence="2">
    <location>
        <begin position="976"/>
        <end position="1011"/>
    </location>
</feature>
<dbReference type="EMBL" id="BRPK01000001">
    <property type="protein sequence ID" value="GLB34305.1"/>
    <property type="molecule type" value="Genomic_DNA"/>
</dbReference>
<evidence type="ECO:0000313" key="4">
    <source>
        <dbReference type="Proteomes" id="UP001063166"/>
    </source>
</evidence>
<feature type="region of interest" description="Disordered" evidence="2">
    <location>
        <begin position="649"/>
        <end position="763"/>
    </location>
</feature>
<feature type="region of interest" description="Disordered" evidence="2">
    <location>
        <begin position="783"/>
        <end position="1053"/>
    </location>
</feature>
<keyword evidence="1" id="KW-0175">Coiled coil</keyword>
<feature type="compositionally biased region" description="Polar residues" evidence="2">
    <location>
        <begin position="296"/>
        <end position="308"/>
    </location>
</feature>
<feature type="coiled-coil region" evidence="1">
    <location>
        <begin position="94"/>
        <end position="125"/>
    </location>
</feature>
<feature type="compositionally biased region" description="Basic and acidic residues" evidence="2">
    <location>
        <begin position="696"/>
        <end position="706"/>
    </location>
</feature>
<sequence>MPDLQLDDIMHNMSPSPAPQQPDSVQVELRSASPEPLTEAEVARMRYRVAQIGLALKETGIMNDREKELISMVHRLTSSPLIDPSQLIHQAEVISGLTSQRDFLIRQAEEERERWLSEKDGWTRMAEALIAQRNKTTTNGSKDVDLERYCAAYESDNRALREKLNDTQTRLQCLEAELSKLRPILLMHPVTSQAPSSVPYPSVRAATEKAKPRKKTKKEARVPVFSPSILGEPDVSDDQIKTQPMEVVGQSSASASSSFFQFQAQAPPTSGAQPSFTGDHYRKPTTAPVGGPLSAPPTTLEFQVNTPSVAGPSGRAVPRTIRRASPPPSYSGPGPSSSTTNALSAPGPAQSGSNSKTRSKFRRSQGALLTPLTSDARTEHLLLAARKIGRERAGIVAGYVRDNKQREADVQKQEKERERALREERADRGSGGASYYRPEVGGGTAAGTPQTPKRGNSHYPNAGASPRVVNSSFVMVEPSNAGSAGNDDEGQSWSHAGTAMQHQDQRQQQQQVGNGHNSGTPRPEKHAGAVSGSQQFQAPGGNPSTPLASLLDAARMMDDDAGTDTRDNLPPDKGRRNGVNGSNDTNTTDRRRAVEQPEGPAPKRRRVQSARAAASVTHLSRVRVEEPEPERVLGRVKSALDVLADQAAAFSSHDQRGKGKARLVLEEHEEGEERDANHATTPLSATKKVRGRGKVSAKEKEKEKPKSKTKPATTRKPRAKTVVSTEKAPVATVPPAVPRMISPPGPRLSTSTFGGPGSASGGVTGISSVEVLLPRRRVPEEVIAPVGQPGVGVFGEANPSSGAGPDPRGAEVQVTEFAEESPGEEGEGGEGETKDTRTGGIPPAPPPEMHDYTSTADTAHLADSKHQQESEIQEVDPHLTGTQEPSTTGHDVRDMEMDVAPQDDSRRTLESQTGRFANEADDENREQETEQDSENLDTTTRQPSSPHSPPSHRPPDTHDIRPPPADRGENGADADFAGEADADAEADLDEGDVDADGEVDAEGELDLEELDGPFSTPPPAPNLNNTAGAPGMPNGNHSSSHPTSTFEDASLAQ</sequence>
<dbReference type="AlphaFoldDB" id="A0A9P3PE65"/>